<feature type="repeat" description="WD" evidence="3">
    <location>
        <begin position="1031"/>
        <end position="1072"/>
    </location>
</feature>
<dbReference type="PANTHER" id="PTHR19848:SF8">
    <property type="entry name" value="F-BOX AND WD REPEAT DOMAIN CONTAINING 7"/>
    <property type="match status" value="1"/>
</dbReference>
<name>A0A2T1GFC2_9CYAN</name>
<dbReference type="InterPro" id="IPR001646">
    <property type="entry name" value="5peptide_repeat"/>
</dbReference>
<evidence type="ECO:0000313" key="6">
    <source>
        <dbReference type="Proteomes" id="UP000238937"/>
    </source>
</evidence>
<dbReference type="InterPro" id="IPR027417">
    <property type="entry name" value="P-loop_NTPase"/>
</dbReference>
<dbReference type="PRINTS" id="PR00364">
    <property type="entry name" value="DISEASERSIST"/>
</dbReference>
<reference evidence="5 6" key="1">
    <citation type="submission" date="2018-03" db="EMBL/GenBank/DDBJ databases">
        <title>The ancient ancestry and fast evolution of plastids.</title>
        <authorList>
            <person name="Moore K.R."/>
            <person name="Magnabosco C."/>
            <person name="Momper L."/>
            <person name="Gold D.A."/>
            <person name="Bosak T."/>
            <person name="Fournier G.P."/>
        </authorList>
    </citation>
    <scope>NUCLEOTIDE SEQUENCE [LARGE SCALE GENOMIC DNA]</scope>
    <source>
        <strain evidence="5 6">CCALA 037</strain>
    </source>
</reference>
<feature type="repeat" description="WD" evidence="3">
    <location>
        <begin position="749"/>
        <end position="790"/>
    </location>
</feature>
<protein>
    <recommendedName>
        <fullName evidence="4">NB-ARC domain-containing protein</fullName>
    </recommendedName>
</protein>
<dbReference type="PROSITE" id="PS50294">
    <property type="entry name" value="WD_REPEATS_REGION"/>
    <property type="match status" value="13"/>
</dbReference>
<proteinExistence type="predicted"/>
<feature type="domain" description="NB-ARC" evidence="4">
    <location>
        <begin position="122"/>
        <end position="227"/>
    </location>
</feature>
<feature type="repeat" description="WD" evidence="3">
    <location>
        <begin position="707"/>
        <end position="748"/>
    </location>
</feature>
<evidence type="ECO:0000259" key="4">
    <source>
        <dbReference type="Pfam" id="PF00931"/>
    </source>
</evidence>
<feature type="repeat" description="WD" evidence="3">
    <location>
        <begin position="947"/>
        <end position="988"/>
    </location>
</feature>
<feature type="repeat" description="WD" evidence="3">
    <location>
        <begin position="623"/>
        <end position="664"/>
    </location>
</feature>
<feature type="repeat" description="WD" evidence="3">
    <location>
        <begin position="1115"/>
        <end position="1156"/>
    </location>
</feature>
<dbReference type="InterPro" id="IPR002182">
    <property type="entry name" value="NB-ARC"/>
</dbReference>
<dbReference type="Proteomes" id="UP000238937">
    <property type="component" value="Unassembled WGS sequence"/>
</dbReference>
<dbReference type="SMART" id="SM00320">
    <property type="entry name" value="WD40"/>
    <property type="match status" value="14"/>
</dbReference>
<dbReference type="Pfam" id="PF00400">
    <property type="entry name" value="WD40"/>
    <property type="match status" value="14"/>
</dbReference>
<keyword evidence="1 3" id="KW-0853">WD repeat</keyword>
<dbReference type="OrthoDB" id="434800at2"/>
<feature type="repeat" description="WD" evidence="3">
    <location>
        <begin position="665"/>
        <end position="706"/>
    </location>
</feature>
<dbReference type="SUPFAM" id="SSF50998">
    <property type="entry name" value="Quinoprotein alcohol dehydrogenase-like"/>
    <property type="match status" value="1"/>
</dbReference>
<dbReference type="AlphaFoldDB" id="A0A2T1GFC2"/>
<keyword evidence="2" id="KW-0677">Repeat</keyword>
<dbReference type="InterPro" id="IPR011047">
    <property type="entry name" value="Quinoprotein_ADH-like_sf"/>
</dbReference>
<dbReference type="PROSITE" id="PS00678">
    <property type="entry name" value="WD_REPEATS_1"/>
    <property type="match status" value="10"/>
</dbReference>
<comment type="caution">
    <text evidence="5">The sequence shown here is derived from an EMBL/GenBank/DDBJ whole genome shotgun (WGS) entry which is preliminary data.</text>
</comment>
<feature type="repeat" description="WD" evidence="3">
    <location>
        <begin position="581"/>
        <end position="622"/>
    </location>
</feature>
<organism evidence="5 6">
    <name type="scientific">Chamaesiphon polymorphus CCALA 037</name>
    <dbReference type="NCBI Taxonomy" id="2107692"/>
    <lineage>
        <taxon>Bacteria</taxon>
        <taxon>Bacillati</taxon>
        <taxon>Cyanobacteriota</taxon>
        <taxon>Cyanophyceae</taxon>
        <taxon>Gomontiellales</taxon>
        <taxon>Chamaesiphonaceae</taxon>
        <taxon>Chamaesiphon</taxon>
    </lineage>
</organism>
<dbReference type="PRINTS" id="PR00320">
    <property type="entry name" value="GPROTEINBRPT"/>
</dbReference>
<evidence type="ECO:0000256" key="3">
    <source>
        <dbReference type="PROSITE-ProRule" id="PRU00221"/>
    </source>
</evidence>
<dbReference type="SUPFAM" id="SSF52540">
    <property type="entry name" value="P-loop containing nucleoside triphosphate hydrolases"/>
    <property type="match status" value="1"/>
</dbReference>
<evidence type="ECO:0000313" key="5">
    <source>
        <dbReference type="EMBL" id="PSB56203.1"/>
    </source>
</evidence>
<dbReference type="RefSeq" id="WP_106304998.1">
    <property type="nucleotide sequence ID" value="NZ_PVWO01000139.1"/>
</dbReference>
<feature type="repeat" description="WD" evidence="3">
    <location>
        <begin position="1073"/>
        <end position="1114"/>
    </location>
</feature>
<dbReference type="Gene3D" id="2.130.10.10">
    <property type="entry name" value="YVTN repeat-like/Quinoprotein amine dehydrogenase"/>
    <property type="match status" value="7"/>
</dbReference>
<dbReference type="Gene3D" id="3.40.50.300">
    <property type="entry name" value="P-loop containing nucleotide triphosphate hydrolases"/>
    <property type="match status" value="1"/>
</dbReference>
<gene>
    <name evidence="5" type="ORF">C7B77_12610</name>
</gene>
<dbReference type="Pfam" id="PF00931">
    <property type="entry name" value="NB-ARC"/>
    <property type="match status" value="1"/>
</dbReference>
<dbReference type="InterPro" id="IPR019775">
    <property type="entry name" value="WD40_repeat_CS"/>
</dbReference>
<feature type="repeat" description="WD" evidence="3">
    <location>
        <begin position="989"/>
        <end position="1030"/>
    </location>
</feature>
<dbReference type="PROSITE" id="PS50082">
    <property type="entry name" value="WD_REPEATS_2"/>
    <property type="match status" value="14"/>
</dbReference>
<feature type="repeat" description="WD" evidence="3">
    <location>
        <begin position="1157"/>
        <end position="1198"/>
    </location>
</feature>
<dbReference type="InterPro" id="IPR001680">
    <property type="entry name" value="WD40_rpt"/>
</dbReference>
<accession>A0A2T1GFC2</accession>
<dbReference type="PANTHER" id="PTHR19848">
    <property type="entry name" value="WD40 REPEAT PROTEIN"/>
    <property type="match status" value="1"/>
</dbReference>
<sequence length="1233" mass="135729">MSERSSKSRRERGAILTAKGWQKLQQAIQAVEAAQNWGQRLTREQIADRTGLSLQTITRILKRKQAVDRLSIEYFLRGFELQLAQGDCAPPSYPFEQLAARQEDPRQDWGEAIDVSVFYGREQDLARLQQWLADDCCRLVAIVGIGGIGKSALAVKLGLQLQPEFEIAIWRSLANAPPLADFLESVLQFLLWAQREDPLVPASLDGRLTKLMTCLQRQRCLLIVDNVETILSSGSQAGQYREGYEGYGQLLRSLGEVPHQSCVLLTSREKPKEIALLEGEQLPVRSCQLAGLDVNEGRELFQSKGAFVGTDAEWLKLIEHYRGNPLALKMVAALVRDFLEGRIAAVLDYIDRGMAVFEDIRDLLARQVERLAPAEREVLLWLAINREPTSLAALERDLVTLATGRSLPDAIQSLLRRSIVEQSAAGFTLQPVVMAYVTELAIERVCAEICSPQQSAAESAPLSPIAPDFLLQTHAIVKAQSKDFIRETQIRSIVQPILERLLTTLGGRQSIERRFQELLQQQRRSPQPGYLGGNLLNLLVYLNTDLQNWDFSSLNVWQADLRQTSLHRVNFQHANLSKSMFAESLSGILSIDLSPDGTLLATGDVDNTIQIWRLADRQPLLALQGHTGWIWSVRFSPDGRTLASGSNDACVRLWDVQTGQCLQVLQGHTDWIWSVSFSPDGRMLASGSNDASLRLWDLQTGQCQTLLADAAGAVGAVCFSPNGRILASGSCDGSVRLWHLSDRLCLTTLQGHFQRVRSVSFSADGLLLASGSEDGLVKLWDVQTQQCLQTLHGHTSGVWTVAFSPAIDRPILGVGQMLASGADDFTVRLWDVGSGQCLRTLQGHTSWVHSVRFSPDGQLLASGSIDFSVRLWDVQSGQCLNVLQGHKSGVWAIDFALIDLTDPLGEPNCASEQFPDRSPAKLILASGGLDAVLRLWDVDRGVCLRTLSGHTSWVRSVSFNPQKTLLASAGFDRTIRLWNVRSGQCLQVLQGHTSGIRAVSFSADGGQLASGGFDFVVRVWDVPTGRCSQVLEGHTSWVYSVRFSPSGQTIASSGEDRTVRLWDGATGRCLHVLSGHTSAVWSIDFSPDGQTLASSGFDATVRLWDVKTGRCVQMIRGGVNRIRSVKFSPNGETIATCGDDCNLRLWDVQSGECVRVFPGHTSEVWVVGFSPDGEMLASGSQDETIKLWDVQTGRCLNTLRPDRLYEGMNIAGAIGLTEVQKMALRTLGAIFSW</sequence>
<feature type="repeat" description="WD" evidence="3">
    <location>
        <begin position="791"/>
        <end position="840"/>
    </location>
</feature>
<dbReference type="SUPFAM" id="SSF141571">
    <property type="entry name" value="Pentapeptide repeat-like"/>
    <property type="match status" value="1"/>
</dbReference>
<dbReference type="InterPro" id="IPR036322">
    <property type="entry name" value="WD40_repeat_dom_sf"/>
</dbReference>
<feature type="repeat" description="WD" evidence="3">
    <location>
        <begin position="918"/>
        <end position="946"/>
    </location>
</feature>
<keyword evidence="6" id="KW-1185">Reference proteome</keyword>
<dbReference type="EMBL" id="PVWO01000139">
    <property type="protein sequence ID" value="PSB56203.1"/>
    <property type="molecule type" value="Genomic_DNA"/>
</dbReference>
<dbReference type="Pfam" id="PF00805">
    <property type="entry name" value="Pentapeptide"/>
    <property type="match status" value="1"/>
</dbReference>
<dbReference type="CDD" id="cd00200">
    <property type="entry name" value="WD40"/>
    <property type="match status" value="2"/>
</dbReference>
<dbReference type="GO" id="GO:0043531">
    <property type="term" value="F:ADP binding"/>
    <property type="evidence" value="ECO:0007669"/>
    <property type="project" value="InterPro"/>
</dbReference>
<evidence type="ECO:0000256" key="1">
    <source>
        <dbReference type="ARBA" id="ARBA00022574"/>
    </source>
</evidence>
<feature type="repeat" description="WD" evidence="3">
    <location>
        <begin position="841"/>
        <end position="882"/>
    </location>
</feature>
<dbReference type="InterPro" id="IPR020472">
    <property type="entry name" value="WD40_PAC1"/>
</dbReference>
<dbReference type="SUPFAM" id="SSF50978">
    <property type="entry name" value="WD40 repeat-like"/>
    <property type="match status" value="1"/>
</dbReference>
<dbReference type="InterPro" id="IPR015943">
    <property type="entry name" value="WD40/YVTN_repeat-like_dom_sf"/>
</dbReference>
<evidence type="ECO:0000256" key="2">
    <source>
        <dbReference type="ARBA" id="ARBA00022737"/>
    </source>
</evidence>